<protein>
    <submittedName>
        <fullName evidence="1">Uncharacterized protein</fullName>
    </submittedName>
</protein>
<proteinExistence type="predicted"/>
<gene>
    <name evidence="1" type="ORF">PV07_01728</name>
</gene>
<dbReference type="EMBL" id="KN847040">
    <property type="protein sequence ID" value="KIW35001.1"/>
    <property type="molecule type" value="Genomic_DNA"/>
</dbReference>
<keyword evidence="2" id="KW-1185">Reference proteome</keyword>
<organism evidence="1 2">
    <name type="scientific">Cladophialophora immunda</name>
    <dbReference type="NCBI Taxonomy" id="569365"/>
    <lineage>
        <taxon>Eukaryota</taxon>
        <taxon>Fungi</taxon>
        <taxon>Dikarya</taxon>
        <taxon>Ascomycota</taxon>
        <taxon>Pezizomycotina</taxon>
        <taxon>Eurotiomycetes</taxon>
        <taxon>Chaetothyriomycetidae</taxon>
        <taxon>Chaetothyriales</taxon>
        <taxon>Herpotrichiellaceae</taxon>
        <taxon>Cladophialophora</taxon>
    </lineage>
</organism>
<dbReference type="HOGENOM" id="CLU_1885536_0_0_1"/>
<sequence>MASQCRPFIDEEVLCTRLLAMQLPIPSVLLSHSHTKIPRFCHEPSSFSASTRFDDRSSRPGLGGLSTLLYPATSIALHHMSLHRGRLRSHPACFQTSADGDSFSASTTNLTILKWRGSATVYTTEMAILFASSIL</sequence>
<evidence type="ECO:0000313" key="1">
    <source>
        <dbReference type="EMBL" id="KIW35001.1"/>
    </source>
</evidence>
<dbReference type="GeneID" id="27340922"/>
<reference evidence="1 2" key="1">
    <citation type="submission" date="2015-01" db="EMBL/GenBank/DDBJ databases">
        <title>The Genome Sequence of Cladophialophora immunda CBS83496.</title>
        <authorList>
            <consortium name="The Broad Institute Genomics Platform"/>
            <person name="Cuomo C."/>
            <person name="de Hoog S."/>
            <person name="Gorbushina A."/>
            <person name="Stielow B."/>
            <person name="Teixiera M."/>
            <person name="Abouelleil A."/>
            <person name="Chapman S.B."/>
            <person name="Priest M."/>
            <person name="Young S.K."/>
            <person name="Wortman J."/>
            <person name="Nusbaum C."/>
            <person name="Birren B."/>
        </authorList>
    </citation>
    <scope>NUCLEOTIDE SEQUENCE [LARGE SCALE GENOMIC DNA]</scope>
    <source>
        <strain evidence="1 2">CBS 83496</strain>
    </source>
</reference>
<dbReference type="RefSeq" id="XP_016255217.1">
    <property type="nucleotide sequence ID" value="XM_016388289.1"/>
</dbReference>
<evidence type="ECO:0000313" key="2">
    <source>
        <dbReference type="Proteomes" id="UP000054466"/>
    </source>
</evidence>
<accession>A0A0D2A409</accession>
<name>A0A0D2A409_9EURO</name>
<dbReference type="VEuPathDB" id="FungiDB:PV07_01728"/>
<dbReference type="AlphaFoldDB" id="A0A0D2A409"/>
<dbReference type="Proteomes" id="UP000054466">
    <property type="component" value="Unassembled WGS sequence"/>
</dbReference>